<evidence type="ECO:0000313" key="2">
    <source>
        <dbReference type="Proteomes" id="UP000031586"/>
    </source>
</evidence>
<dbReference type="AlphaFoldDB" id="A0A0C1Z9C8"/>
<evidence type="ECO:0000313" key="1">
    <source>
        <dbReference type="EMBL" id="KIF52759.1"/>
    </source>
</evidence>
<comment type="caution">
    <text evidence="1">The sequence shown here is derived from an EMBL/GenBank/DDBJ whole genome shotgun (WGS) entry which is preliminary data.</text>
</comment>
<organism evidence="1 2">
    <name type="scientific">Vibrio owensii CAIM 1854 = LMG 25443</name>
    <dbReference type="NCBI Taxonomy" id="1229493"/>
    <lineage>
        <taxon>Bacteria</taxon>
        <taxon>Pseudomonadati</taxon>
        <taxon>Pseudomonadota</taxon>
        <taxon>Gammaproteobacteria</taxon>
        <taxon>Vibrionales</taxon>
        <taxon>Vibrionaceae</taxon>
        <taxon>Vibrio</taxon>
    </lineage>
</organism>
<gene>
    <name evidence="1" type="ORF">H735_12705</name>
</gene>
<dbReference type="PATRIC" id="fig|1229493.5.peg.1651"/>
<accession>A0A0C1Z9C8</accession>
<dbReference type="EMBL" id="JPRD01000019">
    <property type="protein sequence ID" value="KIF52759.1"/>
    <property type="molecule type" value="Genomic_DNA"/>
</dbReference>
<name>A0A0C1Z9C8_9VIBR</name>
<dbReference type="Proteomes" id="UP000031586">
    <property type="component" value="Unassembled WGS sequence"/>
</dbReference>
<proteinExistence type="predicted"/>
<sequence length="182" mass="21389">MKVEKTATIDERNAQIESQLLEKLDWIPQESVPYTQRSIALSLMKNNTQYYLKDQFNEQGDIHASLLSALPSLQQYGNLFAIDWLYREKRVLLERARATHQQFQQALDRGANIELEIAQIESSQSTYITATPMSLIIENQIDLFRTFFDDWYLNDARKIPTVEINWFAAWLDTQINCQRREP</sequence>
<dbReference type="RefSeq" id="WP_020196789.1">
    <property type="nucleotide sequence ID" value="NZ_BAOH01000075.1"/>
</dbReference>
<protein>
    <submittedName>
        <fullName evidence="1">Uncharacterized protein</fullName>
    </submittedName>
</protein>
<reference evidence="1 2" key="1">
    <citation type="submission" date="2014-07" db="EMBL/GenBank/DDBJ databases">
        <title>Unique and conserved regions in Vibrio harveyi and related species in comparison with the shrimp pathogen Vibrio harveyi CAIM 1792.</title>
        <authorList>
            <person name="Espinoza-Valles I."/>
            <person name="Vora G."/>
            <person name="Leekitcharoenphon P."/>
            <person name="Ussery D."/>
            <person name="Hoj L."/>
            <person name="Gomez-Gil B."/>
        </authorList>
    </citation>
    <scope>NUCLEOTIDE SEQUENCE [LARGE SCALE GENOMIC DNA]</scope>
    <source>
        <strain evidence="2">CAIM 1854 / LMG 25443</strain>
    </source>
</reference>